<reference evidence="11" key="1">
    <citation type="submission" date="2011-05" db="EMBL/GenBank/DDBJ databases">
        <authorList>
            <person name="Richards S.R."/>
            <person name="Qu J."/>
            <person name="Jiang H."/>
            <person name="Jhangiani S.N."/>
            <person name="Agravi P."/>
            <person name="Goodspeed R."/>
            <person name="Gross S."/>
            <person name="Mandapat C."/>
            <person name="Jackson L."/>
            <person name="Mathew T."/>
            <person name="Pu L."/>
            <person name="Thornton R."/>
            <person name="Saada N."/>
            <person name="Wilczek-Boney K.B."/>
            <person name="Lee S."/>
            <person name="Kovar C."/>
            <person name="Wu Y."/>
            <person name="Scherer S.E."/>
            <person name="Worley K.C."/>
            <person name="Muzny D.M."/>
            <person name="Gibbs R."/>
        </authorList>
    </citation>
    <scope>NUCLEOTIDE SEQUENCE</scope>
    <source>
        <strain evidence="11">Brora</strain>
    </source>
</reference>
<evidence type="ECO:0000256" key="7">
    <source>
        <dbReference type="ARBA" id="ARBA00023136"/>
    </source>
</evidence>
<dbReference type="OMA" id="ENHTWSC"/>
<keyword evidence="4 9" id="KW-0812">Transmembrane</keyword>
<dbReference type="AlphaFoldDB" id="T1JCX2"/>
<dbReference type="GO" id="GO:0036316">
    <property type="term" value="P:SREBP-SCAP complex retention in endoplasmic reticulum"/>
    <property type="evidence" value="ECO:0007669"/>
    <property type="project" value="TreeGrafter"/>
</dbReference>
<evidence type="ECO:0000256" key="1">
    <source>
        <dbReference type="ARBA" id="ARBA00004477"/>
    </source>
</evidence>
<dbReference type="Pfam" id="PF07281">
    <property type="entry name" value="INSIG"/>
    <property type="match status" value="1"/>
</dbReference>
<evidence type="ECO:0000256" key="3">
    <source>
        <dbReference type="ARBA" id="ARBA00022548"/>
    </source>
</evidence>
<feature type="transmembrane region" description="Helical" evidence="9">
    <location>
        <begin position="182"/>
        <end position="203"/>
    </location>
</feature>
<evidence type="ECO:0000256" key="4">
    <source>
        <dbReference type="ARBA" id="ARBA00022692"/>
    </source>
</evidence>
<evidence type="ECO:0000256" key="6">
    <source>
        <dbReference type="ARBA" id="ARBA00022989"/>
    </source>
</evidence>
<feature type="transmembrane region" description="Helical" evidence="9">
    <location>
        <begin position="123"/>
        <end position="140"/>
    </location>
</feature>
<dbReference type="PhylomeDB" id="T1JCX2"/>
<dbReference type="eggNOG" id="KOG4363">
    <property type="taxonomic scope" value="Eukaryota"/>
</dbReference>
<feature type="transmembrane region" description="Helical" evidence="9">
    <location>
        <begin position="16"/>
        <end position="36"/>
    </location>
</feature>
<keyword evidence="6 9" id="KW-1133">Transmembrane helix</keyword>
<dbReference type="EMBL" id="JH432085">
    <property type="status" value="NOT_ANNOTATED_CDS"/>
    <property type="molecule type" value="Genomic_DNA"/>
</dbReference>
<evidence type="ECO:0000256" key="2">
    <source>
        <dbReference type="ARBA" id="ARBA00007475"/>
    </source>
</evidence>
<dbReference type="GO" id="GO:0006695">
    <property type="term" value="P:cholesterol biosynthetic process"/>
    <property type="evidence" value="ECO:0007669"/>
    <property type="project" value="TreeGrafter"/>
</dbReference>
<dbReference type="GO" id="GO:0032869">
    <property type="term" value="P:cellular response to insulin stimulus"/>
    <property type="evidence" value="ECO:0007669"/>
    <property type="project" value="TreeGrafter"/>
</dbReference>
<feature type="transmembrane region" description="Helical" evidence="9">
    <location>
        <begin position="48"/>
        <end position="72"/>
    </location>
</feature>
<organism evidence="10 11">
    <name type="scientific">Strigamia maritima</name>
    <name type="common">European centipede</name>
    <name type="synonym">Geophilus maritimus</name>
    <dbReference type="NCBI Taxonomy" id="126957"/>
    <lineage>
        <taxon>Eukaryota</taxon>
        <taxon>Metazoa</taxon>
        <taxon>Ecdysozoa</taxon>
        <taxon>Arthropoda</taxon>
        <taxon>Myriapoda</taxon>
        <taxon>Chilopoda</taxon>
        <taxon>Pleurostigmophora</taxon>
        <taxon>Geophilomorpha</taxon>
        <taxon>Linotaeniidae</taxon>
        <taxon>Strigamia</taxon>
    </lineage>
</organism>
<evidence type="ECO:0000256" key="8">
    <source>
        <dbReference type="ARBA" id="ARBA00023166"/>
    </source>
</evidence>
<keyword evidence="8" id="KW-1207">Sterol metabolism</keyword>
<dbReference type="STRING" id="126957.T1JCX2"/>
<evidence type="ECO:0000256" key="5">
    <source>
        <dbReference type="ARBA" id="ARBA00022824"/>
    </source>
</evidence>
<dbReference type="GO" id="GO:0032937">
    <property type="term" value="C:SREBP-SCAP-Insig complex"/>
    <property type="evidence" value="ECO:0007669"/>
    <property type="project" value="TreeGrafter"/>
</dbReference>
<reference evidence="10" key="2">
    <citation type="submission" date="2015-02" db="UniProtKB">
        <authorList>
            <consortium name="EnsemblMetazoa"/>
        </authorList>
    </citation>
    <scope>IDENTIFICATION</scope>
</reference>
<dbReference type="Proteomes" id="UP000014500">
    <property type="component" value="Unassembled WGS sequence"/>
</dbReference>
<keyword evidence="7 9" id="KW-0472">Membrane</keyword>
<sequence length="220" mass="24918">MFLRELLLSPASVRTYYRGIILFAVGVFFTFIFRILQLQRKQGVLNSHFTTAFLCTLGVSTMTGTLSVLIGLLYPHLNRSGHSWALPVDWASVMRCIVIYMGINQANAVSLKGIFKLDFANNLHLSLTLAGMSVGLWWLFDRSQRGFGLGLSTALIATTITQLLTYSALYKYIERDFFNLRYHAYSWLPYIFFAAGITIGNLGRQLANHDVVFDHKPNFD</sequence>
<dbReference type="EnsemblMetazoa" id="SMAR011642-RA">
    <property type="protein sequence ID" value="SMAR011642-PA"/>
    <property type="gene ID" value="SMAR011642"/>
</dbReference>
<dbReference type="PANTHER" id="PTHR15301">
    <property type="entry name" value="INSULIN-INDUCED GENE 1"/>
    <property type="match status" value="1"/>
</dbReference>
<dbReference type="GO" id="GO:0032933">
    <property type="term" value="P:SREBP signaling pathway"/>
    <property type="evidence" value="ECO:0007669"/>
    <property type="project" value="TreeGrafter"/>
</dbReference>
<keyword evidence="8" id="KW-0443">Lipid metabolism</keyword>
<accession>T1JCX2</accession>
<keyword evidence="5" id="KW-0256">Endoplasmic reticulum</keyword>
<keyword evidence="11" id="KW-1185">Reference proteome</keyword>
<comment type="subcellular location">
    <subcellularLocation>
        <location evidence="1">Endoplasmic reticulum membrane</location>
        <topology evidence="1">Multi-pass membrane protein</topology>
    </subcellularLocation>
</comment>
<dbReference type="InterPro" id="IPR025929">
    <property type="entry name" value="INSIG_fam"/>
</dbReference>
<name>T1JCX2_STRMM</name>
<evidence type="ECO:0000256" key="9">
    <source>
        <dbReference type="SAM" id="Phobius"/>
    </source>
</evidence>
<dbReference type="HOGENOM" id="CLU_092922_0_0_1"/>
<keyword evidence="3" id="KW-0153">Cholesterol metabolism</keyword>
<proteinExistence type="inferred from homology"/>
<protein>
    <submittedName>
        <fullName evidence="10">Uncharacterized protein</fullName>
    </submittedName>
</protein>
<dbReference type="PANTHER" id="PTHR15301:SF3">
    <property type="entry name" value="PROTEIN NSG1-RELATED"/>
    <property type="match status" value="1"/>
</dbReference>
<feature type="transmembrane region" description="Helical" evidence="9">
    <location>
        <begin position="146"/>
        <end position="170"/>
    </location>
</feature>
<comment type="similarity">
    <text evidence="2">Belongs to the INSIG family.</text>
</comment>
<keyword evidence="8" id="KW-0753">Steroid metabolism</keyword>
<evidence type="ECO:0000313" key="11">
    <source>
        <dbReference type="Proteomes" id="UP000014500"/>
    </source>
</evidence>
<evidence type="ECO:0000313" key="10">
    <source>
        <dbReference type="EnsemblMetazoa" id="SMAR011642-PA"/>
    </source>
</evidence>